<feature type="region of interest" description="Disordered" evidence="1">
    <location>
        <begin position="1"/>
        <end position="23"/>
    </location>
</feature>
<reference evidence="2 3" key="1">
    <citation type="journal article" date="2015" name="Nat. Commun.">
        <title>Outbred genome sequencing and CRISPR/Cas9 gene editing in butterflies.</title>
        <authorList>
            <person name="Li X."/>
            <person name="Fan D."/>
            <person name="Zhang W."/>
            <person name="Liu G."/>
            <person name="Zhang L."/>
            <person name="Zhao L."/>
            <person name="Fang X."/>
            <person name="Chen L."/>
            <person name="Dong Y."/>
            <person name="Chen Y."/>
            <person name="Ding Y."/>
            <person name="Zhao R."/>
            <person name="Feng M."/>
            <person name="Zhu Y."/>
            <person name="Feng Y."/>
            <person name="Jiang X."/>
            <person name="Zhu D."/>
            <person name="Xiang H."/>
            <person name="Feng X."/>
            <person name="Li S."/>
            <person name="Wang J."/>
            <person name="Zhang G."/>
            <person name="Kronforst M.R."/>
            <person name="Wang W."/>
        </authorList>
    </citation>
    <scope>NUCLEOTIDE SEQUENCE [LARGE SCALE GENOMIC DNA]</scope>
    <source>
        <strain evidence="2">Ya'a_city_454_Px</strain>
        <tissue evidence="2">Whole body</tissue>
    </source>
</reference>
<evidence type="ECO:0000256" key="1">
    <source>
        <dbReference type="SAM" id="MobiDB-lite"/>
    </source>
</evidence>
<feature type="region of interest" description="Disordered" evidence="1">
    <location>
        <begin position="639"/>
        <end position="660"/>
    </location>
</feature>
<protein>
    <submittedName>
        <fullName evidence="2">Uncharacterized protein</fullName>
    </submittedName>
</protein>
<evidence type="ECO:0000313" key="3">
    <source>
        <dbReference type="Proteomes" id="UP000053268"/>
    </source>
</evidence>
<feature type="compositionally biased region" description="Basic and acidic residues" evidence="1">
    <location>
        <begin position="176"/>
        <end position="190"/>
    </location>
</feature>
<name>A0A194PP66_PAPXU</name>
<proteinExistence type="predicted"/>
<keyword evidence="3" id="KW-1185">Reference proteome</keyword>
<feature type="region of interest" description="Disordered" evidence="1">
    <location>
        <begin position="156"/>
        <end position="210"/>
    </location>
</feature>
<gene>
    <name evidence="2" type="ORF">RR46_12230</name>
</gene>
<dbReference type="EMBL" id="KQ459597">
    <property type="protein sequence ID" value="KPI95226.1"/>
    <property type="molecule type" value="Genomic_DNA"/>
</dbReference>
<dbReference type="Proteomes" id="UP000053268">
    <property type="component" value="Unassembled WGS sequence"/>
</dbReference>
<feature type="region of interest" description="Disordered" evidence="1">
    <location>
        <begin position="709"/>
        <end position="744"/>
    </location>
</feature>
<dbReference type="AlphaFoldDB" id="A0A194PP66"/>
<organism evidence="2 3">
    <name type="scientific">Papilio xuthus</name>
    <name type="common">Asian swallowtail butterfly</name>
    <dbReference type="NCBI Taxonomy" id="66420"/>
    <lineage>
        <taxon>Eukaryota</taxon>
        <taxon>Metazoa</taxon>
        <taxon>Ecdysozoa</taxon>
        <taxon>Arthropoda</taxon>
        <taxon>Hexapoda</taxon>
        <taxon>Insecta</taxon>
        <taxon>Pterygota</taxon>
        <taxon>Neoptera</taxon>
        <taxon>Endopterygota</taxon>
        <taxon>Lepidoptera</taxon>
        <taxon>Glossata</taxon>
        <taxon>Ditrysia</taxon>
        <taxon>Papilionoidea</taxon>
        <taxon>Papilionidae</taxon>
        <taxon>Papilioninae</taxon>
        <taxon>Papilio</taxon>
    </lineage>
</organism>
<accession>A0A194PP66</accession>
<sequence length="744" mass="82844">MNPHNNKYRESDLSETSMDQDSEASLIIIPDSEDSRNTLYSTIVDVIESNSGGILDYTQEIPDKRNCKSTETSFIEDNITEDYSNYSTTISRTLSENLFYSNEILEPYPQTYSVTPANLGDQLIARNVLKGENSSNLTIELTDDNHTHTIVPYLCGNSSRSNDDPTKNYQSSCKSQKNEESNACPDKTKTEVCQGNSKPPEPKSCKISNDSNMSLETKKICASMFSTTSVATKRHVPAPTVSQDTKDICEGKAKSSKKADTETKHSCMTNDPTRCCATMLRAPKCDPDALKPPPKKETKVSCCSIAPQAKKSLSDLQKCPYTDEIPKPSEADSQIKCPFRDHSQTESSNDQNKQSEYQKCPFRDDSKSAIDKPCHSEKCPFSNDSKSNHSICQNKSCAAYSASSERRDSTNVSAEKVLSCTGSEEKTKECKNKPSYCSNTMILRESVTMMNDRFSVLNLDKCPSKINIENMQYMHAESQDQPASNSMEEERLSASNLLTESQRNINAYYGFNSKPKNIQNCMKIKVIPSTAHLTHSELSVIKMKVDRNETIPTCKITSDDFTSMAKGFFGCIYTKTKDATTYITRESVRLLDAVNHKTQSCNTDDTLMPVKVSKDKSIETPLSYLMRNNGLPLAMVDQGTSKNEKHKRGTKLGNKSPHASFSTVNLCSCSRKYKSPDFSNIGVQEPPQPINSVFTAIKSKIFSIFRDDDTATESCKSKNSKSSLQSEDSDSESETLESMLPKRN</sequence>
<evidence type="ECO:0000313" key="2">
    <source>
        <dbReference type="EMBL" id="KPI95226.1"/>
    </source>
</evidence>